<organism evidence="3 4">
    <name type="scientific">Malassezia vespertilionis</name>
    <dbReference type="NCBI Taxonomy" id="2020962"/>
    <lineage>
        <taxon>Eukaryota</taxon>
        <taxon>Fungi</taxon>
        <taxon>Dikarya</taxon>
        <taxon>Basidiomycota</taxon>
        <taxon>Ustilaginomycotina</taxon>
        <taxon>Malasseziomycetes</taxon>
        <taxon>Malasseziales</taxon>
        <taxon>Malasseziaceae</taxon>
        <taxon>Malassezia</taxon>
    </lineage>
</organism>
<feature type="region of interest" description="Disordered" evidence="1">
    <location>
        <begin position="223"/>
        <end position="401"/>
    </location>
</feature>
<dbReference type="InterPro" id="IPR035892">
    <property type="entry name" value="C2_domain_sf"/>
</dbReference>
<name>A0A2N1JAF0_9BASI</name>
<evidence type="ECO:0000313" key="4">
    <source>
        <dbReference type="Proteomes" id="UP000232875"/>
    </source>
</evidence>
<accession>A0A2N1JAF0</accession>
<dbReference type="AlphaFoldDB" id="A0A2N1JAF0"/>
<reference evidence="3 4" key="1">
    <citation type="submission" date="2017-10" db="EMBL/GenBank/DDBJ databases">
        <title>A novel species of cold-tolerant Malassezia isolated from bats.</title>
        <authorList>
            <person name="Lorch J.M."/>
            <person name="Palmer J.M."/>
            <person name="Vanderwolf K.J."/>
            <person name="Schmidt K.Z."/>
            <person name="Verant M.L."/>
            <person name="Weller T.J."/>
            <person name="Blehert D.S."/>
        </authorList>
    </citation>
    <scope>NUCLEOTIDE SEQUENCE [LARGE SCALE GENOMIC DNA]</scope>
    <source>
        <strain evidence="3 4">NWHC:44797-103</strain>
    </source>
</reference>
<gene>
    <name evidence="3" type="ORF">MVES_002658</name>
</gene>
<feature type="compositionally biased region" description="Low complexity" evidence="1">
    <location>
        <begin position="223"/>
        <end position="251"/>
    </location>
</feature>
<feature type="compositionally biased region" description="Pro residues" evidence="1">
    <location>
        <begin position="378"/>
        <end position="387"/>
    </location>
</feature>
<feature type="compositionally biased region" description="Polar residues" evidence="1">
    <location>
        <begin position="171"/>
        <end position="202"/>
    </location>
</feature>
<evidence type="ECO:0000313" key="3">
    <source>
        <dbReference type="EMBL" id="PKI83536.1"/>
    </source>
</evidence>
<feature type="compositionally biased region" description="Pro residues" evidence="1">
    <location>
        <begin position="297"/>
        <end position="311"/>
    </location>
</feature>
<dbReference type="OrthoDB" id="270970at2759"/>
<evidence type="ECO:0000259" key="2">
    <source>
        <dbReference type="SMART" id="SM00239"/>
    </source>
</evidence>
<dbReference type="SUPFAM" id="SSF49562">
    <property type="entry name" value="C2 domain (Calcium/lipid-binding domain, CaLB)"/>
    <property type="match status" value="1"/>
</dbReference>
<feature type="region of interest" description="Disordered" evidence="1">
    <location>
        <begin position="128"/>
        <end position="150"/>
    </location>
</feature>
<protein>
    <recommendedName>
        <fullName evidence="2">C2 domain-containing protein</fullName>
    </recommendedName>
</protein>
<proteinExistence type="predicted"/>
<feature type="region of interest" description="Disordered" evidence="1">
    <location>
        <begin position="166"/>
        <end position="204"/>
    </location>
</feature>
<dbReference type="Pfam" id="PF00168">
    <property type="entry name" value="C2"/>
    <property type="match status" value="1"/>
</dbReference>
<feature type="domain" description="C2" evidence="2">
    <location>
        <begin position="11"/>
        <end position="98"/>
    </location>
</feature>
<dbReference type="InterPro" id="IPR000008">
    <property type="entry name" value="C2_dom"/>
</dbReference>
<dbReference type="Gene3D" id="2.60.40.150">
    <property type="entry name" value="C2 domain"/>
    <property type="match status" value="1"/>
</dbReference>
<dbReference type="STRING" id="2020962.A0A2N1JAF0"/>
<dbReference type="SMART" id="SM00239">
    <property type="entry name" value="C2"/>
    <property type="match status" value="1"/>
</dbReference>
<evidence type="ECO:0000256" key="1">
    <source>
        <dbReference type="SAM" id="MobiDB-lite"/>
    </source>
</evidence>
<sequence length="401" mass="42780">MHSPAARHCGTLVCVVLKARNLHSTSAYARVSLGDTIHETALDAQHHWDEQFQFEVYDHAATAPARMHVACYTDNHVMIGEASIALDAVLARGEYDCWAQLAHHARCMGEVYMELTFYARQASRSVSARQESVSGAERSGNRSVSLSQEVHVPTALRPSRVVSPTLYTPPFAQSASQGSPRGTQGSPRGTQGSPRGTQSPQHGSMGAWAWALGWAWGWGSATEGRAEAAEAAATAPATEATAAAEESAAATAEERFTPDTSSPREPSVPQGSPRTESSRSQDPLWHIPSPRLSPQSHSPPLPPRRAVPTTPPRTARYSPPPPPRRASTLAFSPQRSALPPPSGISASTSMSALCTPPQPCSTAQVHAPSPLQRRVFPDLPPLPPPQHPRAASYTPCPAPTL</sequence>
<dbReference type="Proteomes" id="UP000232875">
    <property type="component" value="Unassembled WGS sequence"/>
</dbReference>
<dbReference type="EMBL" id="KZ454991">
    <property type="protein sequence ID" value="PKI83536.1"/>
    <property type="molecule type" value="Genomic_DNA"/>
</dbReference>
<keyword evidence="4" id="KW-1185">Reference proteome</keyword>
<feature type="compositionally biased region" description="Polar residues" evidence="1">
    <location>
        <begin position="258"/>
        <end position="281"/>
    </location>
</feature>